<feature type="region of interest" description="Disordered" evidence="1">
    <location>
        <begin position="411"/>
        <end position="445"/>
    </location>
</feature>
<dbReference type="InterPro" id="IPR036465">
    <property type="entry name" value="vWFA_dom_sf"/>
</dbReference>
<keyword evidence="2" id="KW-0732">Signal</keyword>
<dbReference type="Proteomes" id="UP000199387">
    <property type="component" value="Unassembled WGS sequence"/>
</dbReference>
<organism evidence="4 5">
    <name type="scientific">Melghirimyces thermohalophilus</name>
    <dbReference type="NCBI Taxonomy" id="1236220"/>
    <lineage>
        <taxon>Bacteria</taxon>
        <taxon>Bacillati</taxon>
        <taxon>Bacillota</taxon>
        <taxon>Bacilli</taxon>
        <taxon>Bacillales</taxon>
        <taxon>Thermoactinomycetaceae</taxon>
        <taxon>Melghirimyces</taxon>
    </lineage>
</organism>
<dbReference type="PROSITE" id="PS51257">
    <property type="entry name" value="PROKAR_LIPOPROTEIN"/>
    <property type="match status" value="1"/>
</dbReference>
<dbReference type="OrthoDB" id="9783818at2"/>
<dbReference type="SMART" id="SM00327">
    <property type="entry name" value="VWA"/>
    <property type="match status" value="1"/>
</dbReference>
<reference evidence="4 5" key="1">
    <citation type="submission" date="2016-10" db="EMBL/GenBank/DDBJ databases">
        <authorList>
            <person name="de Groot N.N."/>
        </authorList>
    </citation>
    <scope>NUCLEOTIDE SEQUENCE [LARGE SCALE GENOMIC DNA]</scope>
    <source>
        <strain evidence="4 5">DSM 45514</strain>
    </source>
</reference>
<protein>
    <submittedName>
        <fullName evidence="4">D-amino-acid dehydrogenase</fullName>
    </submittedName>
</protein>
<name>A0A1G6Q392_9BACL</name>
<dbReference type="RefSeq" id="WP_091572152.1">
    <property type="nucleotide sequence ID" value="NZ_FMZA01000019.1"/>
</dbReference>
<evidence type="ECO:0000259" key="3">
    <source>
        <dbReference type="PROSITE" id="PS50234"/>
    </source>
</evidence>
<dbReference type="EMBL" id="FMZA01000019">
    <property type="protein sequence ID" value="SDC86910.1"/>
    <property type="molecule type" value="Genomic_DNA"/>
</dbReference>
<feature type="region of interest" description="Disordered" evidence="1">
    <location>
        <begin position="25"/>
        <end position="49"/>
    </location>
</feature>
<accession>A0A1G6Q392</accession>
<proteinExistence type="predicted"/>
<dbReference type="PROSITE" id="PS50234">
    <property type="entry name" value="VWFA"/>
    <property type="match status" value="1"/>
</dbReference>
<dbReference type="Pfam" id="PF00092">
    <property type="entry name" value="VWA"/>
    <property type="match status" value="1"/>
</dbReference>
<keyword evidence="5" id="KW-1185">Reference proteome</keyword>
<evidence type="ECO:0000256" key="2">
    <source>
        <dbReference type="SAM" id="SignalP"/>
    </source>
</evidence>
<dbReference type="STRING" id="1236220.SAMN04488112_11970"/>
<evidence type="ECO:0000313" key="4">
    <source>
        <dbReference type="EMBL" id="SDC86910.1"/>
    </source>
</evidence>
<dbReference type="Gene3D" id="3.40.50.410">
    <property type="entry name" value="von Willebrand factor, type A domain"/>
    <property type="match status" value="1"/>
</dbReference>
<evidence type="ECO:0000256" key="1">
    <source>
        <dbReference type="SAM" id="MobiDB-lite"/>
    </source>
</evidence>
<evidence type="ECO:0000313" key="5">
    <source>
        <dbReference type="Proteomes" id="UP000199387"/>
    </source>
</evidence>
<dbReference type="SUPFAM" id="SSF53300">
    <property type="entry name" value="vWA-like"/>
    <property type="match status" value="1"/>
</dbReference>
<feature type="chain" id="PRO_5039245705" evidence="2">
    <location>
        <begin position="20"/>
        <end position="445"/>
    </location>
</feature>
<feature type="domain" description="VWFA" evidence="3">
    <location>
        <begin position="142"/>
        <end position="334"/>
    </location>
</feature>
<feature type="compositionally biased region" description="Basic and acidic residues" evidence="1">
    <location>
        <begin position="425"/>
        <end position="445"/>
    </location>
</feature>
<sequence length="445" mass="50252">MRLWRKYIGLILVPMLILAGCSEETTSKEAQPQKETKSQEETEQKPDYKVDLPKELKGHHVLAGPGKYAGDNYDEEKVKAEIDQFPKDLTPEQYYQKLLELLAEDYTSYIRFFETFDTSLNVVGQAPDGEVAIKLPKEKEVNVMILLDSSGSMAGTVEGGVKMDQAKKAVQDFAAKMPEGANVSLQVYGHEGSNQQKDKEMSCKSIENVYPLGEYNKTKFDSALKKFQPAGWTPLSRAMNAARKELSNHVGSNVQNIVYVVSDGVETCDGDPVAAAEKLNQSEMKAVVNIIGFDVDDDGQKALKSVAEAGGGTYQTADSGADLEEQLDQEYDRLWRQWDQWEDTQQRKVDKLDDKKVKVIDETDDKMVRLADEEDDRLQDALDYLDDHDEINVEGVSQWINERESVLQDYSNAKESELTDAVNENESRLQDDLNKREDEAREKYQ</sequence>
<feature type="signal peptide" evidence="2">
    <location>
        <begin position="1"/>
        <end position="19"/>
    </location>
</feature>
<dbReference type="AlphaFoldDB" id="A0A1G6Q392"/>
<gene>
    <name evidence="4" type="ORF">SAMN04488112_11970</name>
</gene>
<dbReference type="InterPro" id="IPR002035">
    <property type="entry name" value="VWF_A"/>
</dbReference>